<gene>
    <name evidence="3" type="ORF">CMV24_28855</name>
</gene>
<dbReference type="InterPro" id="IPR000525">
    <property type="entry name" value="Initiator_Rep_WH1"/>
</dbReference>
<dbReference type="RefSeq" id="WP_079392336.1">
    <property type="nucleotide sequence ID" value="NZ_NTME01000064.1"/>
</dbReference>
<dbReference type="Gene3D" id="1.10.10.10">
    <property type="entry name" value="Winged helix-like DNA-binding domain superfamily/Winged helix DNA-binding domain"/>
    <property type="match status" value="1"/>
</dbReference>
<comment type="similarity">
    <text evidence="1">Belongs to the initiator RepB protein family.</text>
</comment>
<organism evidence="3 4">
    <name type="scientific">Pseudomonas plecoglossicida</name>
    <dbReference type="NCBI Taxonomy" id="70775"/>
    <lineage>
        <taxon>Bacteria</taxon>
        <taxon>Pseudomonadati</taxon>
        <taxon>Pseudomonadota</taxon>
        <taxon>Gammaproteobacteria</taxon>
        <taxon>Pseudomonadales</taxon>
        <taxon>Pseudomonadaceae</taxon>
        <taxon>Pseudomonas</taxon>
    </lineage>
</organism>
<evidence type="ECO:0000313" key="4">
    <source>
        <dbReference type="Proteomes" id="UP000218102"/>
    </source>
</evidence>
<dbReference type="InterPro" id="IPR036388">
    <property type="entry name" value="WH-like_DNA-bd_sf"/>
</dbReference>
<proteinExistence type="inferred from homology"/>
<dbReference type="Pfam" id="PF01051">
    <property type="entry name" value="Rep3_N"/>
    <property type="match status" value="1"/>
</dbReference>
<dbReference type="GO" id="GO:0006270">
    <property type="term" value="P:DNA replication initiation"/>
    <property type="evidence" value="ECO:0007669"/>
    <property type="project" value="InterPro"/>
</dbReference>
<evidence type="ECO:0000259" key="2">
    <source>
        <dbReference type="Pfam" id="PF01051"/>
    </source>
</evidence>
<dbReference type="EMBL" id="NTME01000064">
    <property type="protein sequence ID" value="PBJ92118.1"/>
    <property type="molecule type" value="Genomic_DNA"/>
</dbReference>
<dbReference type="InterPro" id="IPR036390">
    <property type="entry name" value="WH_DNA-bd_sf"/>
</dbReference>
<name>A0A2A3LWA7_PSEDL</name>
<dbReference type="AlphaFoldDB" id="A0A2A3LWA7"/>
<reference evidence="3 4" key="1">
    <citation type="submission" date="2017-09" db="EMBL/GenBank/DDBJ databases">
        <authorList>
            <person name="Ehlers B."/>
            <person name="Leendertz F.H."/>
        </authorList>
    </citation>
    <scope>NUCLEOTIDE SEQUENCE [LARGE SCALE GENOMIC DNA]</scope>
    <source>
        <strain evidence="3 4">DJ-1</strain>
    </source>
</reference>
<comment type="caution">
    <text evidence="3">The sequence shown here is derived from an EMBL/GenBank/DDBJ whole genome shotgun (WGS) entry which is preliminary data.</text>
</comment>
<accession>A0A2A3LWA7</accession>
<evidence type="ECO:0000256" key="1">
    <source>
        <dbReference type="ARBA" id="ARBA00038283"/>
    </source>
</evidence>
<feature type="domain" description="Initiator Rep protein WH1" evidence="2">
    <location>
        <begin position="6"/>
        <end position="56"/>
    </location>
</feature>
<sequence>MHKCHKVTKSNSLIAASYRLTLNEHRLVLAAISQIDPRKPLPRPIRVCAHDFAELYDGVWGAMEQKVHLSPTSAVQSLLPRHRLR</sequence>
<dbReference type="Proteomes" id="UP000218102">
    <property type="component" value="Unassembled WGS sequence"/>
</dbReference>
<protein>
    <submittedName>
        <fullName evidence="3">Replication initiation protein</fullName>
    </submittedName>
</protein>
<dbReference type="GO" id="GO:0003887">
    <property type="term" value="F:DNA-directed DNA polymerase activity"/>
    <property type="evidence" value="ECO:0007669"/>
    <property type="project" value="InterPro"/>
</dbReference>
<dbReference type="SUPFAM" id="SSF46785">
    <property type="entry name" value="Winged helix' DNA-binding domain"/>
    <property type="match status" value="1"/>
</dbReference>
<evidence type="ECO:0000313" key="3">
    <source>
        <dbReference type="EMBL" id="PBJ92118.1"/>
    </source>
</evidence>